<evidence type="ECO:0000259" key="2">
    <source>
        <dbReference type="Pfam" id="PF07762"/>
    </source>
</evidence>
<feature type="compositionally biased region" description="Low complexity" evidence="1">
    <location>
        <begin position="1"/>
        <end position="11"/>
    </location>
</feature>
<keyword evidence="4" id="KW-1185">Reference proteome</keyword>
<accession>A0A9R0YJM3</accession>
<dbReference type="InterPro" id="IPR011676">
    <property type="entry name" value="DUF1618"/>
</dbReference>
<sequence>MAAVPSSSSSSTRPSLPQLPNGEGDEPPNWVLLDILGYIAECPNATFAESSTSSGHRIQVSFYTARPPNVSHFCVHCPGVKPSEYLMAPKVISAEANLILFCLSVTPYACFNPRYRDYFLYRAHPRNPSLDLLPHPYPNSFGDQEVALLSFDGDGDEYAVAALTSRCDTVALEEDDTLNETEFDLHLYRSSKAQEGWTSKVLSVAQPRRDILCPVDRGLYHETTKVIVLGRGSLAMVGWVDLWRGILVCNVLQENPVLHDILLPPPARGNWALYHKCRPYIIRDVTVSLLKDSIKYIEMEVCPPVVDPGDPPASYANWFRQKPREWQCRTPCVGWRATTWILSISNVTSAKWNINCTFDIADVTVDPMHSELLPKPSSINDNPSEASLQCLVIGFPTMSMDEDVVYMLSKACPMGSMEVVIAIDMKKKKVQGVAKLVTGKDFTYTRNCTSEVSKYLSEDKAQVKLDEQT</sequence>
<dbReference type="OMA" id="WNINCTF"/>
<organism evidence="3 4">
    <name type="scientific">Triticum turgidum subsp. durum</name>
    <name type="common">Durum wheat</name>
    <name type="synonym">Triticum durum</name>
    <dbReference type="NCBI Taxonomy" id="4567"/>
    <lineage>
        <taxon>Eukaryota</taxon>
        <taxon>Viridiplantae</taxon>
        <taxon>Streptophyta</taxon>
        <taxon>Embryophyta</taxon>
        <taxon>Tracheophyta</taxon>
        <taxon>Spermatophyta</taxon>
        <taxon>Magnoliopsida</taxon>
        <taxon>Liliopsida</taxon>
        <taxon>Poales</taxon>
        <taxon>Poaceae</taxon>
        <taxon>BOP clade</taxon>
        <taxon>Pooideae</taxon>
        <taxon>Triticodae</taxon>
        <taxon>Triticeae</taxon>
        <taxon>Triticinae</taxon>
        <taxon>Triticum</taxon>
    </lineage>
</organism>
<protein>
    <recommendedName>
        <fullName evidence="2">DUF1618 domain-containing protein</fullName>
    </recommendedName>
</protein>
<dbReference type="Pfam" id="PF07762">
    <property type="entry name" value="DUF1618"/>
    <property type="match status" value="1"/>
</dbReference>
<feature type="region of interest" description="Disordered" evidence="1">
    <location>
        <begin position="1"/>
        <end position="25"/>
    </location>
</feature>
<gene>
    <name evidence="3" type="ORF">TRITD_6Bv1G075060</name>
</gene>
<dbReference type="PANTHER" id="PTHR33074:SF63">
    <property type="entry name" value="OS02G0113300 PROTEIN"/>
    <property type="match status" value="1"/>
</dbReference>
<dbReference type="PANTHER" id="PTHR33074">
    <property type="entry name" value="EXPRESSED PROTEIN-RELATED"/>
    <property type="match status" value="1"/>
</dbReference>
<dbReference type="Proteomes" id="UP000324705">
    <property type="component" value="Chromosome 6B"/>
</dbReference>
<dbReference type="Gramene" id="TRITD6Bv1G075060.1">
    <property type="protein sequence ID" value="TRITD6Bv1G075060.1"/>
    <property type="gene ID" value="TRITD6Bv1G075060"/>
</dbReference>
<name>A0A9R0YJM3_TRITD</name>
<reference evidence="3 4" key="1">
    <citation type="submission" date="2017-09" db="EMBL/GenBank/DDBJ databases">
        <authorList>
            <consortium name="International Durum Wheat Genome Sequencing Consortium (IDWGSC)"/>
            <person name="Milanesi L."/>
        </authorList>
    </citation>
    <scope>NUCLEOTIDE SEQUENCE [LARGE SCALE GENOMIC DNA]</scope>
    <source>
        <strain evidence="4">cv. Svevo</strain>
    </source>
</reference>
<dbReference type="AlphaFoldDB" id="A0A9R0YJM3"/>
<proteinExistence type="predicted"/>
<feature type="domain" description="DUF1618" evidence="2">
    <location>
        <begin position="239"/>
        <end position="406"/>
    </location>
</feature>
<evidence type="ECO:0000313" key="3">
    <source>
        <dbReference type="EMBL" id="VAI56640.1"/>
    </source>
</evidence>
<evidence type="ECO:0000256" key="1">
    <source>
        <dbReference type="SAM" id="MobiDB-lite"/>
    </source>
</evidence>
<dbReference type="EMBL" id="LT934122">
    <property type="protein sequence ID" value="VAI56640.1"/>
    <property type="molecule type" value="Genomic_DNA"/>
</dbReference>
<evidence type="ECO:0000313" key="4">
    <source>
        <dbReference type="Proteomes" id="UP000324705"/>
    </source>
</evidence>